<sequence>MNKKDDKLQIHGIFLIMLSYLKLLTLSNSVKHIRGIANIPHHEYHIRFSPKDGRKRPAQDVLDRSITDKDNFIFVVL</sequence>
<accession>A0A1I7WWS2</accession>
<dbReference type="Proteomes" id="UP000095283">
    <property type="component" value="Unplaced"/>
</dbReference>
<evidence type="ECO:0000313" key="2">
    <source>
        <dbReference type="WBParaSite" id="Hba_09543"/>
    </source>
</evidence>
<name>A0A1I7WWS2_HETBA</name>
<organism evidence="1 2">
    <name type="scientific">Heterorhabditis bacteriophora</name>
    <name type="common">Entomopathogenic nematode worm</name>
    <dbReference type="NCBI Taxonomy" id="37862"/>
    <lineage>
        <taxon>Eukaryota</taxon>
        <taxon>Metazoa</taxon>
        <taxon>Ecdysozoa</taxon>
        <taxon>Nematoda</taxon>
        <taxon>Chromadorea</taxon>
        <taxon>Rhabditida</taxon>
        <taxon>Rhabditina</taxon>
        <taxon>Rhabditomorpha</taxon>
        <taxon>Strongyloidea</taxon>
        <taxon>Heterorhabditidae</taxon>
        <taxon>Heterorhabditis</taxon>
    </lineage>
</organism>
<proteinExistence type="predicted"/>
<reference evidence="2" key="1">
    <citation type="submission" date="2016-11" db="UniProtKB">
        <authorList>
            <consortium name="WormBaseParasite"/>
        </authorList>
    </citation>
    <scope>IDENTIFICATION</scope>
</reference>
<dbReference type="AlphaFoldDB" id="A0A1I7WWS2"/>
<evidence type="ECO:0000313" key="1">
    <source>
        <dbReference type="Proteomes" id="UP000095283"/>
    </source>
</evidence>
<keyword evidence="1" id="KW-1185">Reference proteome</keyword>
<protein>
    <submittedName>
        <fullName evidence="2">Uncharacterized protein</fullName>
    </submittedName>
</protein>
<dbReference type="WBParaSite" id="Hba_09543">
    <property type="protein sequence ID" value="Hba_09543"/>
    <property type="gene ID" value="Hba_09543"/>
</dbReference>